<protein>
    <submittedName>
        <fullName evidence="1">Uncharacterized protein</fullName>
    </submittedName>
</protein>
<sequence>ELKRAVSRIGLANNEASLAGILQRHSSSTMAEGGVSFQEFLSVIVEAWGRVENAEFSDQLAQIHRGVPGHEPIEGLRAFSWLGRASPANYVLRSIRNLWPYACRRVALLRNKAYNPSLDPDLMEVLLDTHEGGRVRGANTVEDLARLASAQPHTAEGGLAVRIELTASSIERWPHADVPLESLSTLKQEE</sequence>
<organism evidence="1 2">
    <name type="scientific">Prorocentrum cordatum</name>
    <dbReference type="NCBI Taxonomy" id="2364126"/>
    <lineage>
        <taxon>Eukaryota</taxon>
        <taxon>Sar</taxon>
        <taxon>Alveolata</taxon>
        <taxon>Dinophyceae</taxon>
        <taxon>Prorocentrales</taxon>
        <taxon>Prorocentraceae</taxon>
        <taxon>Prorocentrum</taxon>
    </lineage>
</organism>
<feature type="non-terminal residue" evidence="1">
    <location>
        <position position="190"/>
    </location>
</feature>
<evidence type="ECO:0000313" key="1">
    <source>
        <dbReference type="EMBL" id="CAK0856291.1"/>
    </source>
</evidence>
<feature type="non-terminal residue" evidence="1">
    <location>
        <position position="1"/>
    </location>
</feature>
<dbReference type="Proteomes" id="UP001189429">
    <property type="component" value="Unassembled WGS sequence"/>
</dbReference>
<keyword evidence="2" id="KW-1185">Reference proteome</keyword>
<name>A0ABN9UAE6_9DINO</name>
<reference evidence="1" key="1">
    <citation type="submission" date="2023-10" db="EMBL/GenBank/DDBJ databases">
        <authorList>
            <person name="Chen Y."/>
            <person name="Shah S."/>
            <person name="Dougan E. K."/>
            <person name="Thang M."/>
            <person name="Chan C."/>
        </authorList>
    </citation>
    <scope>NUCLEOTIDE SEQUENCE [LARGE SCALE GENOMIC DNA]</scope>
</reference>
<evidence type="ECO:0000313" key="2">
    <source>
        <dbReference type="Proteomes" id="UP001189429"/>
    </source>
</evidence>
<proteinExistence type="predicted"/>
<gene>
    <name evidence="1" type="ORF">PCOR1329_LOCUS46713</name>
</gene>
<accession>A0ABN9UAE6</accession>
<comment type="caution">
    <text evidence="1">The sequence shown here is derived from an EMBL/GenBank/DDBJ whole genome shotgun (WGS) entry which is preliminary data.</text>
</comment>
<dbReference type="EMBL" id="CAUYUJ010015618">
    <property type="protein sequence ID" value="CAK0856291.1"/>
    <property type="molecule type" value="Genomic_DNA"/>
</dbReference>